<name>A0A6L2NIK9_TANCI</name>
<dbReference type="AlphaFoldDB" id="A0A6L2NIK9"/>
<keyword evidence="3" id="KW-0539">Nucleus</keyword>
<dbReference type="PANTHER" id="PTHR14150">
    <property type="entry name" value="U3 SMALL NUCLEOLAR RNA-ASSOCIATED PROTEIN 14"/>
    <property type="match status" value="1"/>
</dbReference>
<accession>A0A6L2NIK9</accession>
<comment type="subcellular location">
    <subcellularLocation>
        <location evidence="1">Nucleus</location>
        <location evidence="1">Nucleolus</location>
    </subcellularLocation>
</comment>
<evidence type="ECO:0000313" key="5">
    <source>
        <dbReference type="EMBL" id="GEU86023.1"/>
    </source>
</evidence>
<feature type="compositionally biased region" description="Basic and acidic residues" evidence="4">
    <location>
        <begin position="461"/>
        <end position="475"/>
    </location>
</feature>
<feature type="region of interest" description="Disordered" evidence="4">
    <location>
        <begin position="83"/>
        <end position="141"/>
    </location>
</feature>
<feature type="compositionally biased region" description="Acidic residues" evidence="4">
    <location>
        <begin position="566"/>
        <end position="578"/>
    </location>
</feature>
<dbReference type="Pfam" id="PF04615">
    <property type="entry name" value="Utp14"/>
    <property type="match status" value="1"/>
</dbReference>
<dbReference type="GO" id="GO:0006364">
    <property type="term" value="P:rRNA processing"/>
    <property type="evidence" value="ECO:0007669"/>
    <property type="project" value="InterPro"/>
</dbReference>
<feature type="region of interest" description="Disordered" evidence="4">
    <location>
        <begin position="626"/>
        <end position="688"/>
    </location>
</feature>
<evidence type="ECO:0000256" key="2">
    <source>
        <dbReference type="ARBA" id="ARBA00022553"/>
    </source>
</evidence>
<proteinExistence type="predicted"/>
<gene>
    <name evidence="5" type="ORF">Tci_058001</name>
</gene>
<dbReference type="InterPro" id="IPR006709">
    <property type="entry name" value="SSU_processome_Utp14"/>
</dbReference>
<feature type="compositionally biased region" description="Acidic residues" evidence="4">
    <location>
        <begin position="676"/>
        <end position="685"/>
    </location>
</feature>
<sequence>MADTKRKKTRTPPSSSKKFKRKTDNKKKWKKGPNLPNSLKKEIEFLPINPDEEEAVGIKFDNNEDDVGIKDFYEYDEQIPQEELMKNRRYDNVDNNEYQLPDDFQDEDVASDDEVVNGGSKKRDSDDDDEAFDDEKHSRMLQDITKLPGDAFDGKKKKNDVVVYEAYPESEYNPSRDVLDGDGRITIDDLLNPLHGKPGFSKIRKDVQRMGRKSMSIQPPLPKPQQEKINRKTTYVFTKERLTDYNPQVKKNREATTMYFNEDTNLGYNTVGAIAAEFKPRTEFEKKMAAIINAKDITDAHTQDGAKLLELNKVSVEDVKERQDRLAKMRNLLFRHEVKAKRIKNIKSKTYRRLSKKDRLKAADNEAEMNPDDAKELAEKEEFRRAEERLTLKHKNTSKWAKRIKKRGFDIQDDGTRAAIAEQLQQHALLTRKRNSMHNDDSSDDSSEDDDEDISEDEDDASKLKLLERGKKRTLEVLGEDDDEPKSGVLSLPFMVRGQQKKKEAADEEARLALQEFESSLKQLEGDDDTQDHISSVGGRKTFGAQKKQVTKSKVKADKDNYFDNSDSEDDADTIQEDVNDKHGRQAYAQKDVTVDTNILREEAEVEHDSLFKSFEDIAKDSGPKIEYDVSLVTTKSSKKKKNKKESKQVKSENKSKDKKPQVTELASHKDTEIEHGDDDNDTDGEVQMIDGVITSGADYELPSQDDLIRRAFAGDDVEEDFEMSKQEILNEENPEPEKPLLLPGWGQWTRIQKKRGPPAWMLAEHERAKKKRDEDLKKRPDAHLKHVIISEKVDKKAEKLQIKVLPFPFKDKEHFERSNRMPLGPEFNPATTVGLLNRPEVVKKPGVSIKPIKLRKNFGKCHEYKAGSVLCTKSMYDVIGKGWVNVVLFFPYQGLSQWVYLIRFFKEGNSFNLSFSALPLLYGYRRMEFNIGSTNDVYALDVFSADFLVCCFNAASFLKSLILTLPHFKKDVRYQSDRKFFDFNTLSLQERRTGFAAALAVLITGASQSRQHGKECERELLEIREEGVVIVGGGEGGEGGRP</sequence>
<evidence type="ECO:0000256" key="4">
    <source>
        <dbReference type="SAM" id="MobiDB-lite"/>
    </source>
</evidence>
<feature type="compositionally biased region" description="Acidic residues" evidence="4">
    <location>
        <begin position="442"/>
        <end position="460"/>
    </location>
</feature>
<feature type="compositionally biased region" description="Basic and acidic residues" evidence="4">
    <location>
        <begin position="646"/>
        <end position="675"/>
    </location>
</feature>
<feature type="compositionally biased region" description="Basic residues" evidence="4">
    <location>
        <begin position="17"/>
        <end position="31"/>
    </location>
</feature>
<dbReference type="GO" id="GO:0032040">
    <property type="term" value="C:small-subunit processome"/>
    <property type="evidence" value="ECO:0007669"/>
    <property type="project" value="InterPro"/>
</dbReference>
<feature type="compositionally biased region" description="Acidic residues" evidence="4">
    <location>
        <begin position="103"/>
        <end position="115"/>
    </location>
</feature>
<feature type="region of interest" description="Disordered" evidence="4">
    <location>
        <begin position="1"/>
        <end position="38"/>
    </location>
</feature>
<evidence type="ECO:0000256" key="1">
    <source>
        <dbReference type="ARBA" id="ARBA00004604"/>
    </source>
</evidence>
<evidence type="ECO:0000256" key="3">
    <source>
        <dbReference type="ARBA" id="ARBA00023242"/>
    </source>
</evidence>
<feature type="compositionally biased region" description="Basic and acidic residues" evidence="4">
    <location>
        <begin position="83"/>
        <end position="92"/>
    </location>
</feature>
<feature type="region of interest" description="Disordered" evidence="4">
    <location>
        <begin position="430"/>
        <end position="509"/>
    </location>
</feature>
<feature type="region of interest" description="Disordered" evidence="4">
    <location>
        <begin position="356"/>
        <end position="379"/>
    </location>
</feature>
<comment type="caution">
    <text evidence="5">The sequence shown here is derived from an EMBL/GenBank/DDBJ whole genome shotgun (WGS) entry which is preliminary data.</text>
</comment>
<feature type="compositionally biased region" description="Basic residues" evidence="4">
    <location>
        <begin position="1"/>
        <end position="10"/>
    </location>
</feature>
<protein>
    <submittedName>
        <fullName evidence="5">U3 small nucleolar RNA-associated protein 14 homolog A-like</fullName>
    </submittedName>
</protein>
<feature type="region of interest" description="Disordered" evidence="4">
    <location>
        <begin position="522"/>
        <end position="589"/>
    </location>
</feature>
<organism evidence="5">
    <name type="scientific">Tanacetum cinerariifolium</name>
    <name type="common">Dalmatian daisy</name>
    <name type="synonym">Chrysanthemum cinerariifolium</name>
    <dbReference type="NCBI Taxonomy" id="118510"/>
    <lineage>
        <taxon>Eukaryota</taxon>
        <taxon>Viridiplantae</taxon>
        <taxon>Streptophyta</taxon>
        <taxon>Embryophyta</taxon>
        <taxon>Tracheophyta</taxon>
        <taxon>Spermatophyta</taxon>
        <taxon>Magnoliopsida</taxon>
        <taxon>eudicotyledons</taxon>
        <taxon>Gunneridae</taxon>
        <taxon>Pentapetalae</taxon>
        <taxon>asterids</taxon>
        <taxon>campanulids</taxon>
        <taxon>Asterales</taxon>
        <taxon>Asteraceae</taxon>
        <taxon>Asteroideae</taxon>
        <taxon>Anthemideae</taxon>
        <taxon>Anthemidinae</taxon>
        <taxon>Tanacetum</taxon>
    </lineage>
</organism>
<keyword evidence="2" id="KW-0597">Phosphoprotein</keyword>
<dbReference type="EMBL" id="BKCJ010009232">
    <property type="protein sequence ID" value="GEU86023.1"/>
    <property type="molecule type" value="Genomic_DNA"/>
</dbReference>
<reference evidence="5" key="1">
    <citation type="journal article" date="2019" name="Sci. Rep.">
        <title>Draft genome of Tanacetum cinerariifolium, the natural source of mosquito coil.</title>
        <authorList>
            <person name="Yamashiro T."/>
            <person name="Shiraishi A."/>
            <person name="Satake H."/>
            <person name="Nakayama K."/>
        </authorList>
    </citation>
    <scope>NUCLEOTIDE SEQUENCE</scope>
</reference>
<dbReference type="PANTHER" id="PTHR14150:SF12">
    <property type="entry name" value="U3 SMALL NUCLEOLAR RNA-ASSOCIATED PROTEIN 14 HOMOLOG A"/>
    <property type="match status" value="1"/>
</dbReference>